<dbReference type="OrthoDB" id="7065051at2"/>
<dbReference type="HOGENOM" id="CLU_2696239_0_0_4"/>
<reference evidence="2 3" key="1">
    <citation type="journal article" date="2014" name="Genome Announc.">
        <title>Draft Genome Sequence of Advenella kashmirensis Strain W13003, a Polycyclic Aromatic Hydrocarbon-Degrading Bacterium.</title>
        <authorList>
            <person name="Wang X."/>
            <person name="Jin D."/>
            <person name="Zhou L."/>
            <person name="Wu L."/>
            <person name="An W."/>
            <person name="Zhao L."/>
        </authorList>
    </citation>
    <scope>NUCLEOTIDE SEQUENCE [LARGE SCALE GENOMIC DNA]</scope>
    <source>
        <strain evidence="2 3">W13003</strain>
    </source>
</reference>
<dbReference type="STRING" id="1424334.W822_15600"/>
<comment type="caution">
    <text evidence="2">The sequence shown here is derived from an EMBL/GenBank/DDBJ whole genome shotgun (WGS) entry which is preliminary data.</text>
</comment>
<evidence type="ECO:0000259" key="1">
    <source>
        <dbReference type="Pfam" id="PF14090"/>
    </source>
</evidence>
<evidence type="ECO:0000313" key="2">
    <source>
        <dbReference type="EMBL" id="ETF02150.1"/>
    </source>
</evidence>
<keyword evidence="3" id="KW-1185">Reference proteome</keyword>
<evidence type="ECO:0000313" key="3">
    <source>
        <dbReference type="Proteomes" id="UP000018733"/>
    </source>
</evidence>
<dbReference type="InterPro" id="IPR055245">
    <property type="entry name" value="HTH_proteobacteria"/>
</dbReference>
<organism evidence="2 3">
    <name type="scientific">Advenella kashmirensis W13003</name>
    <dbReference type="NCBI Taxonomy" id="1424334"/>
    <lineage>
        <taxon>Bacteria</taxon>
        <taxon>Pseudomonadati</taxon>
        <taxon>Pseudomonadota</taxon>
        <taxon>Betaproteobacteria</taxon>
        <taxon>Burkholderiales</taxon>
        <taxon>Alcaligenaceae</taxon>
    </lineage>
</organism>
<accession>V8QS63</accession>
<dbReference type="eggNOG" id="ENOG50315K6">
    <property type="taxonomic scope" value="Bacteria"/>
</dbReference>
<dbReference type="RefSeq" id="WP_024006069.1">
    <property type="nucleotide sequence ID" value="NZ_KI650980.1"/>
</dbReference>
<sequence length="73" mass="8352">MATITKKAAILAALHKRSLNRFEAERIGDHCLHSTISELRNDGHSITSSWETVPNRFDGETRVKRYFLLRGAR</sequence>
<dbReference type="Pfam" id="PF14090">
    <property type="entry name" value="HTH_39"/>
    <property type="match status" value="1"/>
</dbReference>
<dbReference type="EMBL" id="AYXT01000010">
    <property type="protein sequence ID" value="ETF02150.1"/>
    <property type="molecule type" value="Genomic_DNA"/>
</dbReference>
<name>V8QS63_9BURK</name>
<dbReference type="AlphaFoldDB" id="V8QS63"/>
<dbReference type="Proteomes" id="UP000018733">
    <property type="component" value="Unassembled WGS sequence"/>
</dbReference>
<proteinExistence type="predicted"/>
<dbReference type="PATRIC" id="fig|1424334.3.peg.3131"/>
<feature type="domain" description="Winged helix-turn-helix" evidence="1">
    <location>
        <begin position="6"/>
        <end position="69"/>
    </location>
</feature>
<gene>
    <name evidence="2" type="ORF">W822_15600</name>
</gene>
<protein>
    <recommendedName>
        <fullName evidence="1">Winged helix-turn-helix domain-containing protein</fullName>
    </recommendedName>
</protein>